<name>C9YH76_CURXX</name>
<dbReference type="EMBL" id="FN543108">
    <property type="protein sequence ID" value="CBA33882.1"/>
    <property type="molecule type" value="Genomic_DNA"/>
</dbReference>
<reference evidence="1" key="1">
    <citation type="journal article" date="2010" name="Nature">
        <title>The Dynamic genome of Hydra.</title>
        <authorList>
            <person name="Chapman J.A."/>
            <person name="Kirkness E.F."/>
            <person name="Simakov O."/>
            <person name="Hampson S.E."/>
            <person name="Mitros T."/>
            <person name="Weinmaier T."/>
            <person name="Rattei T."/>
            <person name="Balasubramanian P.G."/>
            <person name="Borman J."/>
            <person name="Busam D."/>
            <person name="Disbennett K."/>
            <person name="Pfannkoch C."/>
            <person name="Sumin N."/>
            <person name="Sutton G."/>
            <person name="Viswanathan L."/>
            <person name="Walenz B."/>
            <person name="Goodstein D.M."/>
            <person name="Hellsten U."/>
            <person name="Kawashima T."/>
            <person name="Prochnik S.E."/>
            <person name="Putnam N.H."/>
            <person name="Shu S."/>
            <person name="Blumberg B."/>
            <person name="Dana C.E."/>
            <person name="Gee L."/>
            <person name="Kibler D.F."/>
            <person name="Law L."/>
            <person name="Lindgens D."/>
            <person name="Martinez D.E."/>
            <person name="Peng J."/>
            <person name="Wigge P.A."/>
            <person name="Bertulat B."/>
            <person name="Guder C."/>
            <person name="Nakamura Y."/>
            <person name="Ozbek S."/>
            <person name="Watanabe H."/>
            <person name="Khalturin K."/>
            <person name="Hemmrich G."/>
            <person name="Franke A."/>
            <person name="Augustin R."/>
            <person name="Fraune S."/>
            <person name="Hayakawa E."/>
            <person name="Hayakawa S."/>
            <person name="Hirose M."/>
            <person name="Hwang J."/>
            <person name="Ikeo K."/>
            <person name="Nishimiya-Fujisawa C."/>
            <person name="Ogura A."/>
            <person name="Takahashi T."/>
            <person name="Steinmetz P.R."/>
            <person name="Zhang X."/>
            <person name="Aufschnaiter R."/>
            <person name="Eder M.K."/>
            <person name="Gorny A.K."/>
            <person name="Salvenmoser W."/>
            <person name="Heimberg A.M."/>
            <person name="Wheeler B.M."/>
            <person name="Peterson K.J."/>
            <person name="Boettger A."/>
            <person name="Tischler P."/>
            <person name="Wolf A."/>
            <person name="Gojobori T."/>
            <person name="Remington K.A."/>
            <person name="Strausberg R.L."/>
            <person name="Venter J."/>
            <person name="Technau U."/>
            <person name="Hobmayer B."/>
            <person name="Bosch T.C."/>
            <person name="Holstein T.W."/>
            <person name="Fujisawa T."/>
            <person name="Bode H.R."/>
            <person name="David C.N."/>
            <person name="Rokhsar D.S."/>
            <person name="Steele R.E."/>
        </authorList>
    </citation>
    <scope>NUCLEOTIDE SEQUENCE</scope>
</reference>
<protein>
    <submittedName>
        <fullName evidence="1">Uncharacterized protein</fullName>
    </submittedName>
</protein>
<proteinExistence type="predicted"/>
<accession>C9YH76</accession>
<gene>
    <name evidence="1" type="ORF">Csp_B21260</name>
</gene>
<evidence type="ECO:0000313" key="1">
    <source>
        <dbReference type="EMBL" id="CBA33882.1"/>
    </source>
</evidence>
<organism evidence="1">
    <name type="scientific">Curvibacter symbiont subsp. Hydra magnipapillata</name>
    <dbReference type="NCBI Taxonomy" id="667019"/>
    <lineage>
        <taxon>Bacteria</taxon>
        <taxon>Pseudomonadati</taxon>
        <taxon>Pseudomonadota</taxon>
        <taxon>Betaproteobacteria</taxon>
        <taxon>Burkholderiales</taxon>
        <taxon>Comamonadaceae</taxon>
        <taxon>Curvibacter</taxon>
    </lineage>
</organism>
<sequence length="281" mass="30671">MRANFLAVSVFACAVFAQGQLAHSRELFDDDKAPDMSAGQGVYADDTMGNYQLYAGNGSWQFEDASISWSGGRADSIPMGVLRLTRWEGDEIVAAQTVIANLRASNGAFWSGAPCEGDYLHTRKRGRGRYDDCMAIGVNTISVGAKQETFLNVTTVQSNSGGRYYSATVFFNVSYLGFRSSNAADWTAQTIKTDPEKASVFAKLMNWAERYQDAAAAQIDYRKPADTFAAVPKLKDARSDKAQMETAKPRVPLVNGRSASYVFCEATKRMELEGTDACPGM</sequence>
<dbReference type="AlphaFoldDB" id="C9YH76"/>